<dbReference type="Proteomes" id="UP001352852">
    <property type="component" value="Unassembled WGS sequence"/>
</dbReference>
<evidence type="ECO:0000313" key="1">
    <source>
        <dbReference type="EMBL" id="MED6269277.1"/>
    </source>
</evidence>
<dbReference type="EMBL" id="JAHUTJ010013300">
    <property type="protein sequence ID" value="MED6269277.1"/>
    <property type="molecule type" value="Genomic_DNA"/>
</dbReference>
<keyword evidence="2" id="KW-1185">Reference proteome</keyword>
<reference evidence="1 2" key="1">
    <citation type="submission" date="2021-06" db="EMBL/GenBank/DDBJ databases">
        <authorList>
            <person name="Palmer J.M."/>
        </authorList>
    </citation>
    <scope>NUCLEOTIDE SEQUENCE [LARGE SCALE GENOMIC DNA]</scope>
    <source>
        <strain evidence="1 2">CL_MEX2019</strain>
        <tissue evidence="1">Muscle</tissue>
    </source>
</reference>
<name>A0ABU7D290_9TELE</name>
<evidence type="ECO:0008006" key="3">
    <source>
        <dbReference type="Google" id="ProtNLM"/>
    </source>
</evidence>
<accession>A0ABU7D290</accession>
<evidence type="ECO:0000313" key="2">
    <source>
        <dbReference type="Proteomes" id="UP001352852"/>
    </source>
</evidence>
<protein>
    <recommendedName>
        <fullName evidence="3">Secreted protein</fullName>
    </recommendedName>
</protein>
<comment type="caution">
    <text evidence="1">The sequence shown here is derived from an EMBL/GenBank/DDBJ whole genome shotgun (WGS) entry which is preliminary data.</text>
</comment>
<organism evidence="1 2">
    <name type="scientific">Characodon lateralis</name>
    <dbReference type="NCBI Taxonomy" id="208331"/>
    <lineage>
        <taxon>Eukaryota</taxon>
        <taxon>Metazoa</taxon>
        <taxon>Chordata</taxon>
        <taxon>Craniata</taxon>
        <taxon>Vertebrata</taxon>
        <taxon>Euteleostomi</taxon>
        <taxon>Actinopterygii</taxon>
        <taxon>Neopterygii</taxon>
        <taxon>Teleostei</taxon>
        <taxon>Neoteleostei</taxon>
        <taxon>Acanthomorphata</taxon>
        <taxon>Ovalentaria</taxon>
        <taxon>Atherinomorphae</taxon>
        <taxon>Cyprinodontiformes</taxon>
        <taxon>Goodeidae</taxon>
        <taxon>Characodon</taxon>
    </lineage>
</organism>
<gene>
    <name evidence="1" type="ORF">CHARACLAT_031478</name>
</gene>
<proteinExistence type="predicted"/>
<sequence length="104" mass="11101">MLGFCCSSRLLFVHQPPSSSCSTFHLISSSGSLVLSPPWFHCCLLDSTVACPSMSVIPGPTAYVPCPVSPCNFPVRLSLKRFNSPGSSVPACSVVMRTAFCDRT</sequence>